<dbReference type="AlphaFoldDB" id="A0A3B0RVS1"/>
<sequence length="89" mass="9160">MFGFIGTIIGAIFIGGIVGSLARLLLPGKQKMGFGATLGIGFVAALIGGLVAQWLGVGSTSGIDWIKLVIQVGLAVVGVGFYSGWFFKR</sequence>
<evidence type="ECO:0000256" key="1">
    <source>
        <dbReference type="SAM" id="Phobius"/>
    </source>
</evidence>
<keyword evidence="1" id="KW-0472">Membrane</keyword>
<name>A0A3B0RVS1_9ZZZZ</name>
<protein>
    <recommendedName>
        <fullName evidence="3">Transglycosylase associated protein</fullName>
    </recommendedName>
</protein>
<feature type="transmembrane region" description="Helical" evidence="1">
    <location>
        <begin position="68"/>
        <end position="87"/>
    </location>
</feature>
<keyword evidence="1" id="KW-1133">Transmembrane helix</keyword>
<reference evidence="2" key="1">
    <citation type="submission" date="2018-06" db="EMBL/GenBank/DDBJ databases">
        <authorList>
            <person name="Zhirakovskaya E."/>
        </authorList>
    </citation>
    <scope>NUCLEOTIDE SEQUENCE</scope>
</reference>
<keyword evidence="1" id="KW-0812">Transmembrane</keyword>
<accession>A0A3B0RVS1</accession>
<gene>
    <name evidence="2" type="ORF">MNBD_ACTINO01-629</name>
</gene>
<proteinExistence type="predicted"/>
<evidence type="ECO:0000313" key="2">
    <source>
        <dbReference type="EMBL" id="VAV96347.1"/>
    </source>
</evidence>
<dbReference type="EMBL" id="UOEI01000176">
    <property type="protein sequence ID" value="VAV96347.1"/>
    <property type="molecule type" value="Genomic_DNA"/>
</dbReference>
<feature type="transmembrane region" description="Helical" evidence="1">
    <location>
        <begin position="6"/>
        <end position="26"/>
    </location>
</feature>
<evidence type="ECO:0008006" key="3">
    <source>
        <dbReference type="Google" id="ProtNLM"/>
    </source>
</evidence>
<organism evidence="2">
    <name type="scientific">hydrothermal vent metagenome</name>
    <dbReference type="NCBI Taxonomy" id="652676"/>
    <lineage>
        <taxon>unclassified sequences</taxon>
        <taxon>metagenomes</taxon>
        <taxon>ecological metagenomes</taxon>
    </lineage>
</organism>
<feature type="transmembrane region" description="Helical" evidence="1">
    <location>
        <begin position="33"/>
        <end position="56"/>
    </location>
</feature>